<organism evidence="1 2">
    <name type="scientific">Stephanodiscus triporus</name>
    <dbReference type="NCBI Taxonomy" id="2934178"/>
    <lineage>
        <taxon>Eukaryota</taxon>
        <taxon>Sar</taxon>
        <taxon>Stramenopiles</taxon>
        <taxon>Ochrophyta</taxon>
        <taxon>Bacillariophyta</taxon>
        <taxon>Coscinodiscophyceae</taxon>
        <taxon>Thalassiosirophycidae</taxon>
        <taxon>Stephanodiscales</taxon>
        <taxon>Stephanodiscaceae</taxon>
        <taxon>Stephanodiscus</taxon>
    </lineage>
</organism>
<protein>
    <submittedName>
        <fullName evidence="1">Uncharacterized protein</fullName>
    </submittedName>
</protein>
<sequence length="65" mass="7366">MGGGRIDCNKSSIFPPTPKLLQSNSTIAKQRHSILLKLIHHSQLLILLLRLSAIHIYHLEMLLEL</sequence>
<keyword evidence="2" id="KW-1185">Reference proteome</keyword>
<reference evidence="1 2" key="1">
    <citation type="submission" date="2024-10" db="EMBL/GenBank/DDBJ databases">
        <title>Updated reference genomes for cyclostephanoid diatoms.</title>
        <authorList>
            <person name="Roberts W.R."/>
            <person name="Alverson A.J."/>
        </authorList>
    </citation>
    <scope>NUCLEOTIDE SEQUENCE [LARGE SCALE GENOMIC DNA]</scope>
    <source>
        <strain evidence="1 2">AJA276-08</strain>
    </source>
</reference>
<accession>A0ABD3NRZ6</accession>
<gene>
    <name evidence="1" type="ORF">ACHAW5_003405</name>
</gene>
<dbReference type="EMBL" id="JALLAZ020001251">
    <property type="protein sequence ID" value="KAL3777971.1"/>
    <property type="molecule type" value="Genomic_DNA"/>
</dbReference>
<dbReference type="Proteomes" id="UP001530315">
    <property type="component" value="Unassembled WGS sequence"/>
</dbReference>
<proteinExistence type="predicted"/>
<comment type="caution">
    <text evidence="1">The sequence shown here is derived from an EMBL/GenBank/DDBJ whole genome shotgun (WGS) entry which is preliminary data.</text>
</comment>
<evidence type="ECO:0000313" key="2">
    <source>
        <dbReference type="Proteomes" id="UP001530315"/>
    </source>
</evidence>
<evidence type="ECO:0000313" key="1">
    <source>
        <dbReference type="EMBL" id="KAL3777971.1"/>
    </source>
</evidence>
<dbReference type="AlphaFoldDB" id="A0ABD3NRZ6"/>
<name>A0ABD3NRZ6_9STRA</name>